<accession>A0ABR2JM48</accession>
<evidence type="ECO:0000313" key="3">
    <source>
        <dbReference type="Proteomes" id="UP001390339"/>
    </source>
</evidence>
<comment type="caution">
    <text evidence="2">The sequence shown here is derived from an EMBL/GenBank/DDBJ whole genome shotgun (WGS) entry which is preliminary data.</text>
</comment>
<protein>
    <submittedName>
        <fullName evidence="2">Uncharacterized protein</fullName>
    </submittedName>
</protein>
<gene>
    <name evidence="2" type="ORF">PGQ11_001216</name>
</gene>
<dbReference type="Proteomes" id="UP001390339">
    <property type="component" value="Unassembled WGS sequence"/>
</dbReference>
<evidence type="ECO:0000256" key="1">
    <source>
        <dbReference type="SAM" id="SignalP"/>
    </source>
</evidence>
<dbReference type="EMBL" id="JAPCWZ010000001">
    <property type="protein sequence ID" value="KAK8879922.1"/>
    <property type="molecule type" value="Genomic_DNA"/>
</dbReference>
<name>A0ABR2JM48_9PEZI</name>
<organism evidence="2 3">
    <name type="scientific">Apiospora arundinis</name>
    <dbReference type="NCBI Taxonomy" id="335852"/>
    <lineage>
        <taxon>Eukaryota</taxon>
        <taxon>Fungi</taxon>
        <taxon>Dikarya</taxon>
        <taxon>Ascomycota</taxon>
        <taxon>Pezizomycotina</taxon>
        <taxon>Sordariomycetes</taxon>
        <taxon>Xylariomycetidae</taxon>
        <taxon>Amphisphaeriales</taxon>
        <taxon>Apiosporaceae</taxon>
        <taxon>Apiospora</taxon>
    </lineage>
</organism>
<reference evidence="2 3" key="1">
    <citation type="journal article" date="2024" name="IMA Fungus">
        <title>Apiospora arundinis, a panoply of carbohydrate-active enzymes and secondary metabolites.</title>
        <authorList>
            <person name="Sorensen T."/>
            <person name="Petersen C."/>
            <person name="Muurmann A.T."/>
            <person name="Christiansen J.V."/>
            <person name="Brundto M.L."/>
            <person name="Overgaard C.K."/>
            <person name="Boysen A.T."/>
            <person name="Wollenberg R.D."/>
            <person name="Larsen T.O."/>
            <person name="Sorensen J.L."/>
            <person name="Nielsen K.L."/>
            <person name="Sondergaard T.E."/>
        </authorList>
    </citation>
    <scope>NUCLEOTIDE SEQUENCE [LARGE SCALE GENOMIC DNA]</scope>
    <source>
        <strain evidence="2 3">AAU 773</strain>
    </source>
</reference>
<feature type="signal peptide" evidence="1">
    <location>
        <begin position="1"/>
        <end position="18"/>
    </location>
</feature>
<evidence type="ECO:0000313" key="2">
    <source>
        <dbReference type="EMBL" id="KAK8879922.1"/>
    </source>
</evidence>
<keyword evidence="3" id="KW-1185">Reference proteome</keyword>
<keyword evidence="1" id="KW-0732">Signal</keyword>
<sequence>MANILFLVFAAFMGLAMGLPVLGGRSAAPVKVTSPGTVTPFPPTYFQNFGSQKVQVEYGPFTVGNQAQTTAGYSVQSLPDAQKPCTGSCYIYKHRAFLTYTNGTEAHVSNGDMLLRSYISTQARMDSVCPQVYEQAFHSANERLPYDLSANGTQTVGYLLPDGPMNVYAEMVNYNADAQQYNLILEFEFVPGTTAGFQHLTPYYLDTSGICGPGLLTAPTPTTFDTTMPSAYTMTKPGFVYAVGGHLEDGGITAELTKNGAAICTSQATYGGSAQYIDWTGTPRVSWMDICHAVGNVTTGDQLSVTGHYDLTQHPALPVGSNSAPVIAAFLAYVLHSS</sequence>
<feature type="chain" id="PRO_5046459856" evidence="1">
    <location>
        <begin position="19"/>
        <end position="338"/>
    </location>
</feature>
<proteinExistence type="predicted"/>